<gene>
    <name evidence="2" type="ORF">HUG17_8413</name>
</gene>
<proteinExistence type="predicted"/>
<name>A0A9D4SG25_DERFA</name>
<protein>
    <submittedName>
        <fullName evidence="2">Uncharacterized protein</fullName>
    </submittedName>
</protein>
<comment type="caution">
    <text evidence="2">The sequence shown here is derived from an EMBL/GenBank/DDBJ whole genome shotgun (WGS) entry which is preliminary data.</text>
</comment>
<dbReference type="OrthoDB" id="10514053at2759"/>
<dbReference type="AlphaFoldDB" id="A0A9D4SG25"/>
<feature type="compositionally biased region" description="Polar residues" evidence="1">
    <location>
        <begin position="269"/>
        <end position="282"/>
    </location>
</feature>
<dbReference type="Proteomes" id="UP000828236">
    <property type="component" value="Unassembled WGS sequence"/>
</dbReference>
<sequence length="480" mass="55679">MSSSRSSSLLLHNTLNNLYWQLYFDIYSQIQDVQLLSQLSSTSIQKHIERIENLQNQFDQLIHDYFGQNSNHFANNEWIINSLIELRRYLERSRIVAELALDRINVTSSSPSLLTTKQKEISNDDDCYNVETQSESNVLNAMANPFHSTSNISKTIHYYDQWQQQTASTVDTLSIHHVVEHDNESKSVQSVEQQQKQINYSIQNITLNDDDAAIMQTTVVNQSDNLVSKRPKIPLKIYDENGQPVDLASLSSSLASAAKKSNKSDGDENVSSSATIDEQSTPFKEENFSKNSFHNWKLKILLADLNALNMENKISEFIALSFEDSISGDDIERHLEQLYRLDEYTNDEESFKTHLNFLNKLFEFSFVQLSFMLRMYDHLLQTYSQMEASSSRNDFLIDCFAEFFTIARPLINNMINKDHDHNDECNRIRFIYFKRLFQRLSDIRQNYQNGCLDLSEKNVRIISMAIGFINKNQLQFSFDG</sequence>
<accession>A0A9D4SG25</accession>
<evidence type="ECO:0000313" key="2">
    <source>
        <dbReference type="EMBL" id="KAH7640944.1"/>
    </source>
</evidence>
<organism evidence="2">
    <name type="scientific">Dermatophagoides farinae</name>
    <name type="common">American house dust mite</name>
    <dbReference type="NCBI Taxonomy" id="6954"/>
    <lineage>
        <taxon>Eukaryota</taxon>
        <taxon>Metazoa</taxon>
        <taxon>Ecdysozoa</taxon>
        <taxon>Arthropoda</taxon>
        <taxon>Chelicerata</taxon>
        <taxon>Arachnida</taxon>
        <taxon>Acari</taxon>
        <taxon>Acariformes</taxon>
        <taxon>Sarcoptiformes</taxon>
        <taxon>Astigmata</taxon>
        <taxon>Psoroptidia</taxon>
        <taxon>Analgoidea</taxon>
        <taxon>Pyroglyphidae</taxon>
        <taxon>Dermatophagoidinae</taxon>
        <taxon>Dermatophagoides</taxon>
    </lineage>
</organism>
<reference evidence="2" key="1">
    <citation type="submission" date="2020-06" db="EMBL/GenBank/DDBJ databases">
        <authorList>
            <person name="Ji K."/>
            <person name="Li J."/>
        </authorList>
    </citation>
    <scope>NUCLEOTIDE SEQUENCE</scope>
    <source>
        <strain evidence="2">JKM2019</strain>
        <tissue evidence="2">Whole body</tissue>
    </source>
</reference>
<evidence type="ECO:0000256" key="1">
    <source>
        <dbReference type="SAM" id="MobiDB-lite"/>
    </source>
</evidence>
<feature type="region of interest" description="Disordered" evidence="1">
    <location>
        <begin position="259"/>
        <end position="282"/>
    </location>
</feature>
<reference evidence="2" key="2">
    <citation type="journal article" date="2021" name="World Allergy Organ. J.">
        <title>Chromosome-level assembly of Dermatophagoides farinae genome and transcriptome reveals two novel allergens Der f 37 and Der f 39.</title>
        <authorList>
            <person name="Chen J."/>
            <person name="Cai Z."/>
            <person name="Fan D."/>
            <person name="Hu J."/>
            <person name="Hou Y."/>
            <person name="He Y."/>
            <person name="Zhang Z."/>
            <person name="Zhao Z."/>
            <person name="Gao P."/>
            <person name="Hu W."/>
            <person name="Sun J."/>
            <person name="Li J."/>
            <person name="Ji K."/>
        </authorList>
    </citation>
    <scope>NUCLEOTIDE SEQUENCE</scope>
    <source>
        <strain evidence="2">JKM2019</strain>
    </source>
</reference>
<dbReference type="EMBL" id="SDOV01000005">
    <property type="protein sequence ID" value="KAH7640944.1"/>
    <property type="molecule type" value="Genomic_DNA"/>
</dbReference>